<gene>
    <name evidence="4" type="ORF">CcCBS67573_g01948</name>
</gene>
<evidence type="ECO:0000259" key="3">
    <source>
        <dbReference type="Pfam" id="PF06747"/>
    </source>
</evidence>
<dbReference type="InterPro" id="IPR010625">
    <property type="entry name" value="CHCH"/>
</dbReference>
<evidence type="ECO:0000256" key="2">
    <source>
        <dbReference type="SAM" id="MobiDB-lite"/>
    </source>
</evidence>
<dbReference type="PANTHER" id="PTHR13523:SF2">
    <property type="entry name" value="COILED-COIL-HELIX-COILED-COIL-HELIX DOMAIN CONTAINING 2, ISOFORM A-RELATED"/>
    <property type="match status" value="1"/>
</dbReference>
<feature type="region of interest" description="Disordered" evidence="2">
    <location>
        <begin position="138"/>
        <end position="169"/>
    </location>
</feature>
<dbReference type="Pfam" id="PF06747">
    <property type="entry name" value="CHCH"/>
    <property type="match status" value="1"/>
</dbReference>
<reference evidence="4 5" key="1">
    <citation type="journal article" date="2019" name="Sci. Rep.">
        <title>Comparative genomics of chytrid fungi reveal insights into the obligate biotrophic and pathogenic lifestyle of Synchytrium endobioticum.</title>
        <authorList>
            <person name="van de Vossenberg B.T.L.H."/>
            <person name="Warris S."/>
            <person name="Nguyen H.D.T."/>
            <person name="van Gent-Pelzer M.P.E."/>
            <person name="Joly D.L."/>
            <person name="van de Geest H.C."/>
            <person name="Bonants P.J.M."/>
            <person name="Smith D.S."/>
            <person name="Levesque C.A."/>
            <person name="van der Lee T.A.J."/>
        </authorList>
    </citation>
    <scope>NUCLEOTIDE SEQUENCE [LARGE SCALE GENOMIC DNA]</scope>
    <source>
        <strain evidence="4 5">CBS 675.73</strain>
    </source>
</reference>
<evidence type="ECO:0000313" key="4">
    <source>
        <dbReference type="EMBL" id="TPX76782.1"/>
    </source>
</evidence>
<keyword evidence="5" id="KW-1185">Reference proteome</keyword>
<dbReference type="GO" id="GO:0005739">
    <property type="term" value="C:mitochondrion"/>
    <property type="evidence" value="ECO:0007669"/>
    <property type="project" value="TreeGrafter"/>
</dbReference>
<feature type="compositionally biased region" description="Low complexity" evidence="2">
    <location>
        <begin position="147"/>
        <end position="167"/>
    </location>
</feature>
<keyword evidence="1" id="KW-1015">Disulfide bond</keyword>
<evidence type="ECO:0000313" key="5">
    <source>
        <dbReference type="Proteomes" id="UP000320333"/>
    </source>
</evidence>
<feature type="compositionally biased region" description="Low complexity" evidence="2">
    <location>
        <begin position="48"/>
        <end position="90"/>
    </location>
</feature>
<organism evidence="4 5">
    <name type="scientific">Chytriomyces confervae</name>
    <dbReference type="NCBI Taxonomy" id="246404"/>
    <lineage>
        <taxon>Eukaryota</taxon>
        <taxon>Fungi</taxon>
        <taxon>Fungi incertae sedis</taxon>
        <taxon>Chytridiomycota</taxon>
        <taxon>Chytridiomycota incertae sedis</taxon>
        <taxon>Chytridiomycetes</taxon>
        <taxon>Chytridiales</taxon>
        <taxon>Chytriomycetaceae</taxon>
        <taxon>Chytriomyces</taxon>
    </lineage>
</organism>
<dbReference type="EMBL" id="QEAP01000036">
    <property type="protein sequence ID" value="TPX76782.1"/>
    <property type="molecule type" value="Genomic_DNA"/>
</dbReference>
<dbReference type="GO" id="GO:0007005">
    <property type="term" value="P:mitochondrion organization"/>
    <property type="evidence" value="ECO:0007669"/>
    <property type="project" value="InterPro"/>
</dbReference>
<feature type="domain" description="CHCH" evidence="3">
    <location>
        <begin position="172"/>
        <end position="205"/>
    </location>
</feature>
<dbReference type="InterPro" id="IPR009069">
    <property type="entry name" value="Cys_alpha_HP_mot_SF"/>
</dbReference>
<dbReference type="AlphaFoldDB" id="A0A507FKM6"/>
<dbReference type="OrthoDB" id="1106148at2759"/>
<protein>
    <recommendedName>
        <fullName evidence="3">CHCH domain-containing protein</fullName>
    </recommendedName>
</protein>
<accession>A0A507FKM6</accession>
<dbReference type="Proteomes" id="UP000320333">
    <property type="component" value="Unassembled WGS sequence"/>
</dbReference>
<evidence type="ECO:0000256" key="1">
    <source>
        <dbReference type="ARBA" id="ARBA00023157"/>
    </source>
</evidence>
<sequence length="211" mass="21819">MKKTTLVSLDGGTAALISLMTYPDILTKQLHQLQGSRGAFDSKPRLMARQSRSTASSTTRAPARASAPAPAAPAHAAPAQSHPPAHAPAPVQTSSVPAMAPMAQPQQPSLFANMASTAAGVAVGSAVGHTLGAGLTSWFGSGSSDTPQAAPQQQQNLAPQQQAQPNQYGAACEADSKAFTNCLEKSSNDISACQFYLDMLKQCQSNQRTFA</sequence>
<comment type="caution">
    <text evidence="4">The sequence shown here is derived from an EMBL/GenBank/DDBJ whole genome shotgun (WGS) entry which is preliminary data.</text>
</comment>
<feature type="region of interest" description="Disordered" evidence="2">
    <location>
        <begin position="36"/>
        <end position="93"/>
    </location>
</feature>
<dbReference type="STRING" id="246404.A0A507FKM6"/>
<dbReference type="SUPFAM" id="SSF47072">
    <property type="entry name" value="Cysteine alpha-hairpin motif"/>
    <property type="match status" value="1"/>
</dbReference>
<name>A0A507FKM6_9FUNG</name>
<dbReference type="GO" id="GO:0005634">
    <property type="term" value="C:nucleus"/>
    <property type="evidence" value="ECO:0007669"/>
    <property type="project" value="TreeGrafter"/>
</dbReference>
<dbReference type="PANTHER" id="PTHR13523">
    <property type="entry name" value="COILED-COIL-HELIX-COILED-COIL-HELIX DOMAIN CONTAINING 2/NUR77"/>
    <property type="match status" value="1"/>
</dbReference>
<dbReference type="InterPro" id="IPR055304">
    <property type="entry name" value="CHCHD2/10-like"/>
</dbReference>
<proteinExistence type="predicted"/>